<dbReference type="InterPro" id="IPR050194">
    <property type="entry name" value="Glycosyltransferase_grp1"/>
</dbReference>
<evidence type="ECO:0000313" key="3">
    <source>
        <dbReference type="Proteomes" id="UP000279959"/>
    </source>
</evidence>
<dbReference type="PANTHER" id="PTHR45947:SF3">
    <property type="entry name" value="SULFOQUINOVOSYL TRANSFERASE SQD2"/>
    <property type="match status" value="1"/>
</dbReference>
<dbReference type="Pfam" id="PF00534">
    <property type="entry name" value="Glycos_transf_1"/>
    <property type="match status" value="1"/>
</dbReference>
<feature type="domain" description="Glycosyl transferase family 1" evidence="1">
    <location>
        <begin position="165"/>
        <end position="302"/>
    </location>
</feature>
<proteinExistence type="predicted"/>
<dbReference type="SUPFAM" id="SSF53756">
    <property type="entry name" value="UDP-Glycosyltransferase/glycogen phosphorylase"/>
    <property type="match status" value="1"/>
</dbReference>
<dbReference type="EMBL" id="AP018664">
    <property type="protein sequence ID" value="BBD99711.1"/>
    <property type="molecule type" value="Genomic_DNA"/>
</dbReference>
<accession>A0A494W634</accession>
<dbReference type="KEGG" id="sami:SAMIE_1032120"/>
<keyword evidence="3" id="KW-1185">Reference proteome</keyword>
<sequence>MIGGTAAHPGGVEAFCARAAEAFGDDGDIRLDFAPADTAFLPPRLWPSLALRAWRTVRQHRGRIGGIWLHYVNLPDLAYLAMARLMGVPVLVTPHLGTNWRSQSNPLLRNISRFLLGRAKGIALLSPTQEREIALPAHVRRWQVRTFLPRHLWAQPVPERDASRPLRLIHSARLSEGKGSFLFVDLCAILRDRGVPFSACITGGADAQTMERLHARIAGHDLTDRIAVMGLVDVEEQLAQLRAADVLVHLSRIDSYPLIVLESLACGVFPVCMELAGARDMMQSYAGRLVSPQTPAESAADILSSADPAALRGEALAAAERVRADHRWDECVALLKPAMTATFA</sequence>
<dbReference type="CDD" id="cd03801">
    <property type="entry name" value="GT4_PimA-like"/>
    <property type="match status" value="1"/>
</dbReference>
<evidence type="ECO:0000259" key="1">
    <source>
        <dbReference type="Pfam" id="PF00534"/>
    </source>
</evidence>
<gene>
    <name evidence="2" type="ORF">SAMIE_1032120</name>
</gene>
<dbReference type="GO" id="GO:0016757">
    <property type="term" value="F:glycosyltransferase activity"/>
    <property type="evidence" value="ECO:0007669"/>
    <property type="project" value="InterPro"/>
</dbReference>
<organism evidence="2 3">
    <name type="scientific">Sphingobium amiense</name>
    <dbReference type="NCBI Taxonomy" id="135719"/>
    <lineage>
        <taxon>Bacteria</taxon>
        <taxon>Pseudomonadati</taxon>
        <taxon>Pseudomonadota</taxon>
        <taxon>Alphaproteobacteria</taxon>
        <taxon>Sphingomonadales</taxon>
        <taxon>Sphingomonadaceae</taxon>
        <taxon>Sphingobium</taxon>
    </lineage>
</organism>
<dbReference type="InterPro" id="IPR001296">
    <property type="entry name" value="Glyco_trans_1"/>
</dbReference>
<dbReference type="PANTHER" id="PTHR45947">
    <property type="entry name" value="SULFOQUINOVOSYL TRANSFERASE SQD2"/>
    <property type="match status" value="1"/>
</dbReference>
<evidence type="ECO:0000313" key="2">
    <source>
        <dbReference type="EMBL" id="BBD99711.1"/>
    </source>
</evidence>
<dbReference type="RefSeq" id="WP_162849090.1">
    <property type="nucleotide sequence ID" value="NZ_AP018664.1"/>
</dbReference>
<dbReference type="AlphaFoldDB" id="A0A494W634"/>
<dbReference type="Proteomes" id="UP000279959">
    <property type="component" value="Chromosome"/>
</dbReference>
<protein>
    <recommendedName>
        <fullName evidence="1">Glycosyl transferase family 1 domain-containing protein</fullName>
    </recommendedName>
</protein>
<reference evidence="2 3" key="1">
    <citation type="submission" date="2018-05" db="EMBL/GenBank/DDBJ databases">
        <title>Complete Genome Sequence of the Nonylphenol-Degrading Bacterium Sphingobium amiense DSM 16289T.</title>
        <authorList>
            <person name="Ootsuka M."/>
            <person name="Nishizawa T."/>
            <person name="Ohta H."/>
        </authorList>
    </citation>
    <scope>NUCLEOTIDE SEQUENCE [LARGE SCALE GENOMIC DNA]</scope>
    <source>
        <strain evidence="2 3">DSM 16289</strain>
    </source>
</reference>
<name>A0A494W634_9SPHN</name>
<dbReference type="Gene3D" id="3.40.50.2000">
    <property type="entry name" value="Glycogen Phosphorylase B"/>
    <property type="match status" value="2"/>
</dbReference>